<reference evidence="2" key="1">
    <citation type="journal article" date="2019" name="Int. J. Syst. Evol. Microbiol.">
        <title>The Global Catalogue of Microorganisms (GCM) 10K type strain sequencing project: providing services to taxonomists for standard genome sequencing and annotation.</title>
        <authorList>
            <consortium name="The Broad Institute Genomics Platform"/>
            <consortium name="The Broad Institute Genome Sequencing Center for Infectious Disease"/>
            <person name="Wu L."/>
            <person name="Ma J."/>
        </authorList>
    </citation>
    <scope>NUCLEOTIDE SEQUENCE [LARGE SCALE GENOMIC DNA]</scope>
    <source>
        <strain evidence="2">CGMCC 1.10759</strain>
    </source>
</reference>
<dbReference type="RefSeq" id="WP_380599684.1">
    <property type="nucleotide sequence ID" value="NZ_JBHSDU010000003.1"/>
</dbReference>
<name>A0ABV8SWR8_9GAMM</name>
<evidence type="ECO:0000313" key="1">
    <source>
        <dbReference type="EMBL" id="MFC4311388.1"/>
    </source>
</evidence>
<proteinExistence type="predicted"/>
<protein>
    <submittedName>
        <fullName evidence="1">Uncharacterized protein</fullName>
    </submittedName>
</protein>
<sequence length="48" mass="5403">MVFANNATTVYHRSIERYEELIAKAQDAKTARETFLQAATLLVQCSKA</sequence>
<accession>A0ABV8SWR8</accession>
<evidence type="ECO:0000313" key="2">
    <source>
        <dbReference type="Proteomes" id="UP001595904"/>
    </source>
</evidence>
<comment type="caution">
    <text evidence="1">The sequence shown here is derived from an EMBL/GenBank/DDBJ whole genome shotgun (WGS) entry which is preliminary data.</text>
</comment>
<dbReference type="EMBL" id="JBHSDU010000003">
    <property type="protein sequence ID" value="MFC4311388.1"/>
    <property type="molecule type" value="Genomic_DNA"/>
</dbReference>
<keyword evidence="2" id="KW-1185">Reference proteome</keyword>
<gene>
    <name evidence="1" type="ORF">ACFPN2_19975</name>
</gene>
<organism evidence="1 2">
    <name type="scientific">Steroidobacter flavus</name>
    <dbReference type="NCBI Taxonomy" id="1842136"/>
    <lineage>
        <taxon>Bacteria</taxon>
        <taxon>Pseudomonadati</taxon>
        <taxon>Pseudomonadota</taxon>
        <taxon>Gammaproteobacteria</taxon>
        <taxon>Steroidobacterales</taxon>
        <taxon>Steroidobacteraceae</taxon>
        <taxon>Steroidobacter</taxon>
    </lineage>
</organism>
<dbReference type="Proteomes" id="UP001595904">
    <property type="component" value="Unassembled WGS sequence"/>
</dbReference>